<dbReference type="Proteomes" id="UP001162541">
    <property type="component" value="Chromosome 1"/>
</dbReference>
<evidence type="ECO:0000313" key="1">
    <source>
        <dbReference type="EMBL" id="BBM99410.1"/>
    </source>
</evidence>
<dbReference type="Gene3D" id="3.80.10.10">
    <property type="entry name" value="Ribonuclease Inhibitor"/>
    <property type="match status" value="1"/>
</dbReference>
<reference evidence="2" key="1">
    <citation type="journal article" date="2020" name="Curr. Biol.">
        <title>Chromatin organization in early land plants reveals an ancestral association between H3K27me3, transposons, and constitutive heterochromatin.</title>
        <authorList>
            <person name="Montgomery S.A."/>
            <person name="Tanizawa Y."/>
            <person name="Galik B."/>
            <person name="Wang N."/>
            <person name="Ito T."/>
            <person name="Mochizuki T."/>
            <person name="Akimcheva S."/>
            <person name="Bowman J.L."/>
            <person name="Cognat V."/>
            <person name="Marechal-Drouard L."/>
            <person name="Ekker H."/>
            <person name="Hong S.F."/>
            <person name="Kohchi T."/>
            <person name="Lin S.S."/>
            <person name="Liu L.D."/>
            <person name="Nakamura Y."/>
            <person name="Valeeva L.R."/>
            <person name="Shakirov E.V."/>
            <person name="Shippen D.E."/>
            <person name="Wei W.L."/>
            <person name="Yagura M."/>
            <person name="Yamaoka S."/>
            <person name="Yamato K.T."/>
            <person name="Liu C."/>
            <person name="Berger F."/>
        </authorList>
    </citation>
    <scope>NUCLEOTIDE SEQUENCE [LARGE SCALE GENOMIC DNA]</scope>
    <source>
        <strain evidence="2">Tak-1</strain>
    </source>
</reference>
<evidence type="ECO:0000313" key="2">
    <source>
        <dbReference type="Proteomes" id="UP001162541"/>
    </source>
</evidence>
<sequence length="127" mass="14226">MPSEREVLLRGFRRSTVLRAIRVEGLTWRSLAEVESLCLQLGEILKASSVKELTIVNCRLSAGCFLNLASGLRGNYESKLDSLELRNAWESSSAVRHMADVIHRATRLETLEIGFRGPHVRHGRGGR</sequence>
<proteinExistence type="predicted"/>
<name>A0AAF6ASJ0_MARPO</name>
<dbReference type="AlphaFoldDB" id="A0AAF6ASJ0"/>
<dbReference type="EMBL" id="AP019866">
    <property type="protein sequence ID" value="BBM99410.1"/>
    <property type="molecule type" value="Genomic_DNA"/>
</dbReference>
<protein>
    <submittedName>
        <fullName evidence="1">Uncharacterized protein</fullName>
    </submittedName>
</protein>
<dbReference type="InterPro" id="IPR032675">
    <property type="entry name" value="LRR_dom_sf"/>
</dbReference>
<dbReference type="SUPFAM" id="SSF52047">
    <property type="entry name" value="RNI-like"/>
    <property type="match status" value="1"/>
</dbReference>
<accession>A0AAF6ASJ0</accession>
<organism evidence="1 2">
    <name type="scientific">Marchantia polymorpha subsp. ruderalis</name>
    <dbReference type="NCBI Taxonomy" id="1480154"/>
    <lineage>
        <taxon>Eukaryota</taxon>
        <taxon>Viridiplantae</taxon>
        <taxon>Streptophyta</taxon>
        <taxon>Embryophyta</taxon>
        <taxon>Marchantiophyta</taxon>
        <taxon>Marchantiopsida</taxon>
        <taxon>Marchantiidae</taxon>
        <taxon>Marchantiales</taxon>
        <taxon>Marchantiaceae</taxon>
        <taxon>Marchantia</taxon>
    </lineage>
</organism>
<gene>
    <name evidence="1" type="ORF">Mp_1g21110</name>
</gene>